<evidence type="ECO:0000256" key="2">
    <source>
        <dbReference type="ARBA" id="ARBA00023157"/>
    </source>
</evidence>
<comment type="similarity">
    <text evidence="3">Belongs to the transferrin family.</text>
</comment>
<feature type="disulfide bond" evidence="6">
    <location>
        <begin position="366"/>
        <end position="404"/>
    </location>
</feature>
<dbReference type="InterPro" id="IPR001156">
    <property type="entry name" value="Transferrin-like_dom"/>
</dbReference>
<dbReference type="GO" id="GO:0006826">
    <property type="term" value="P:iron ion transport"/>
    <property type="evidence" value="ECO:0007669"/>
    <property type="project" value="UniProtKB-KW"/>
</dbReference>
<organism evidence="9">
    <name type="scientific">Lygus hesperus</name>
    <name type="common">Western plant bug</name>
    <dbReference type="NCBI Taxonomy" id="30085"/>
    <lineage>
        <taxon>Eukaryota</taxon>
        <taxon>Metazoa</taxon>
        <taxon>Ecdysozoa</taxon>
        <taxon>Arthropoda</taxon>
        <taxon>Hexapoda</taxon>
        <taxon>Insecta</taxon>
        <taxon>Pterygota</taxon>
        <taxon>Neoptera</taxon>
        <taxon>Paraneoptera</taxon>
        <taxon>Hemiptera</taxon>
        <taxon>Heteroptera</taxon>
        <taxon>Panheteroptera</taxon>
        <taxon>Cimicomorpha</taxon>
        <taxon>Miridae</taxon>
        <taxon>Mirini</taxon>
        <taxon>Lygus</taxon>
    </lineage>
</organism>
<keyword evidence="7" id="KW-0732">Signal</keyword>
<reference evidence="9" key="1">
    <citation type="submission" date="2014-09" db="EMBL/GenBank/DDBJ databases">
        <authorList>
            <person name="Magalhaes I.L.F."/>
            <person name="Oliveira U."/>
            <person name="Santos F.R."/>
            <person name="Vidigal T.H.D.A."/>
            <person name="Brescovit A.D."/>
            <person name="Santos A.J."/>
        </authorList>
    </citation>
    <scope>NUCLEOTIDE SEQUENCE</scope>
</reference>
<feature type="signal peptide" evidence="7">
    <location>
        <begin position="1"/>
        <end position="20"/>
    </location>
</feature>
<feature type="binding site" evidence="4">
    <location>
        <position position="479"/>
    </location>
    <ligand>
        <name>hydrogencarbonate</name>
        <dbReference type="ChEBI" id="CHEBI:17544"/>
        <label>1</label>
    </ligand>
</feature>
<dbReference type="PIRSF" id="PIRSF002549">
    <property type="entry name" value="Transferrin"/>
    <property type="match status" value="1"/>
</dbReference>
<dbReference type="SUPFAM" id="SSF53850">
    <property type="entry name" value="Periplasmic binding protein-like II"/>
    <property type="match status" value="2"/>
</dbReference>
<feature type="disulfide bond" evidence="6">
    <location>
        <begin position="177"/>
        <end position="203"/>
    </location>
</feature>
<dbReference type="SMART" id="SM00094">
    <property type="entry name" value="TR_FER"/>
    <property type="match status" value="1"/>
</dbReference>
<dbReference type="GO" id="GO:0005615">
    <property type="term" value="C:extracellular space"/>
    <property type="evidence" value="ECO:0007669"/>
    <property type="project" value="InterPro"/>
</dbReference>
<feature type="disulfide bond" evidence="6">
    <location>
        <begin position="263"/>
        <end position="278"/>
    </location>
</feature>
<evidence type="ECO:0000259" key="8">
    <source>
        <dbReference type="PROSITE" id="PS51408"/>
    </source>
</evidence>
<proteinExistence type="inferred from homology"/>
<dbReference type="PRINTS" id="PR00422">
    <property type="entry name" value="TRANSFERRIN"/>
</dbReference>
<feature type="domain" description="Transferrin-like" evidence="8">
    <location>
        <begin position="22"/>
        <end position="351"/>
    </location>
</feature>
<dbReference type="GO" id="GO:0046872">
    <property type="term" value="F:metal ion binding"/>
    <property type="evidence" value="ECO:0007669"/>
    <property type="project" value="UniProtKB-KW"/>
</dbReference>
<dbReference type="Pfam" id="PF00405">
    <property type="entry name" value="Transferrin"/>
    <property type="match status" value="2"/>
</dbReference>
<keyword evidence="3" id="KW-0813">Transport</keyword>
<comment type="function">
    <text evidence="3">Transferrins are iron binding transport proteins which bind Fe(3+) ion in association with the binding of an anion, usually bicarbonate.</text>
</comment>
<name>A0A0K8T0U4_LYGHE</name>
<dbReference type="PANTHER" id="PTHR11485:SF57">
    <property type="entry name" value="TRANSFERRIN"/>
    <property type="match status" value="1"/>
</dbReference>
<keyword evidence="2 6" id="KW-1015">Disulfide bond</keyword>
<dbReference type="GO" id="GO:0005769">
    <property type="term" value="C:early endosome"/>
    <property type="evidence" value="ECO:0007669"/>
    <property type="project" value="TreeGrafter"/>
</dbReference>
<keyword evidence="1" id="KW-0677">Repeat</keyword>
<feature type="disulfide bond" evidence="6">
    <location>
        <begin position="35"/>
        <end position="47"/>
    </location>
</feature>
<evidence type="ECO:0000256" key="6">
    <source>
        <dbReference type="PIRSR" id="PIRSR002549-4"/>
    </source>
</evidence>
<evidence type="ECO:0000256" key="5">
    <source>
        <dbReference type="PIRSR" id="PIRSR002549-3"/>
    </source>
</evidence>
<dbReference type="Gene3D" id="3.40.190.10">
    <property type="entry name" value="Periplasmic binding protein-like II"/>
    <property type="match status" value="4"/>
</dbReference>
<dbReference type="EMBL" id="GBRD01006692">
    <property type="protein sequence ID" value="JAG59129.1"/>
    <property type="molecule type" value="Transcribed_RNA"/>
</dbReference>
<dbReference type="InterPro" id="IPR016357">
    <property type="entry name" value="Transferrin"/>
</dbReference>
<feature type="disulfide bond" evidence="6">
    <location>
        <begin position="471"/>
        <end position="556"/>
    </location>
</feature>
<evidence type="ECO:0000256" key="3">
    <source>
        <dbReference type="PIRNR" id="PIRNR002549"/>
    </source>
</evidence>
<dbReference type="PROSITE" id="PS51408">
    <property type="entry name" value="TRANSFERRIN_LIKE_4"/>
    <property type="match status" value="2"/>
</dbReference>
<sequence length="726" mass="80090">MTQTYLVGIALLALIYQTQAAYKLCAFPEMDNVSCDRVEEGNSNVTCVRVTDSVDCSDKLKNGQADFAVYTGDEAVLAGKFVSDYVNIIGEARYKKRFTDPNYEDLVVVVRNPFSGSFVDLVGKGYCHPGVGISYKVSDKILKSFEQIVVPSKDCTQKYAVAEQDIRDLELFFGPSCRPGKWALDDSLDNKLKRRYRNMCRLCDSPSQCSNGLLNNGLEKGALDCLTISGGDVAFVCLEAVNSYFGLTKGAATASPADYSFLCPNQTVMPLNSNMRPCIWASQPWNVLVSRKSISGELQDKLNIWLSDTKKEGSEKWQNHLKKLLLKDWGTFVSRSLNSSLPVSQYINRGVADRDVNRCRRQIDWCTTHDLEREKCKWLQAATETLGIRPHIECLNKTSDKWSCLQKVSDGTADLVSIPTDDGFIARKVYSLSTVFYEDNLLNGNYKIIAIIKNQNTAVKGFSDLKNKRACFPEYNGLAWIAFANTVRQQGLLGKRCPENFFTEACAPGAGLASFSASGRKAPSQLCNICPSNSDGRGSCSPSLSRKDRTLRALQCLDNSGDVAFINLRAVTSGDRNAQLDSSIDPTKYQVLCSNGSIVSGLSVDDNCALAMGVQGEIVGRRSRSSVEENDNKELLLQLNQWFGTSEETSRNIISVYGKFKGQGGLLFEDRTISLVDPDDEHYDYINNYKSLLGNTTQTCSGGNSILHSITSIVLLISSLSAFLFS</sequence>
<evidence type="ECO:0000313" key="9">
    <source>
        <dbReference type="EMBL" id="JAG59129.1"/>
    </source>
</evidence>
<keyword evidence="3" id="KW-0406">Ion transport</keyword>
<keyword evidence="3 5" id="KW-0408">Iron</keyword>
<feature type="disulfide bond" evidence="6">
    <location>
        <begin position="527"/>
        <end position="540"/>
    </location>
</feature>
<evidence type="ECO:0000256" key="4">
    <source>
        <dbReference type="PIRSR" id="PIRSR002549-2"/>
    </source>
</evidence>
<feature type="chain" id="PRO_5005519697" description="Transferrin" evidence="7">
    <location>
        <begin position="21"/>
        <end position="726"/>
    </location>
</feature>
<dbReference type="PANTHER" id="PTHR11485">
    <property type="entry name" value="TRANSFERRIN"/>
    <property type="match status" value="1"/>
</dbReference>
<feature type="domain" description="Transferrin-like" evidence="8">
    <location>
        <begin position="363"/>
        <end position="694"/>
    </location>
</feature>
<protein>
    <recommendedName>
        <fullName evidence="3">Transferrin</fullName>
    </recommendedName>
</protein>
<feature type="binding site" evidence="5">
    <location>
        <position position="446"/>
    </location>
    <ligand>
        <name>Fe(3+)</name>
        <dbReference type="ChEBI" id="CHEBI:29034"/>
        <label>1</label>
    </ligand>
</feature>
<feature type="disulfide bond" evidence="6">
    <location>
        <begin position="200"/>
        <end position="209"/>
    </location>
</feature>
<feature type="disulfide bond" evidence="6">
    <location>
        <begin position="376"/>
        <end position="394"/>
    </location>
</feature>
<dbReference type="GO" id="GO:0005886">
    <property type="term" value="C:plasma membrane"/>
    <property type="evidence" value="ECO:0007669"/>
    <property type="project" value="TreeGrafter"/>
</dbReference>
<feature type="binding site" evidence="5">
    <location>
        <position position="103"/>
    </location>
    <ligand>
        <name>Fe(3+)</name>
        <dbReference type="ChEBI" id="CHEBI:29034"/>
        <label>1</label>
    </ligand>
</feature>
<evidence type="ECO:0000256" key="7">
    <source>
        <dbReference type="SAM" id="SignalP"/>
    </source>
</evidence>
<dbReference type="AlphaFoldDB" id="A0A0K8T0U4"/>
<keyword evidence="3 5" id="KW-0479">Metal-binding</keyword>
<feature type="disulfide bond" evidence="6">
    <location>
        <begin position="506"/>
        <end position="530"/>
    </location>
</feature>
<feature type="disulfide bond" evidence="6">
    <location>
        <begin position="593"/>
        <end position="608"/>
    </location>
</feature>
<keyword evidence="3" id="KW-0410">Iron transport</keyword>
<dbReference type="GO" id="GO:0055037">
    <property type="term" value="C:recycling endosome"/>
    <property type="evidence" value="ECO:0007669"/>
    <property type="project" value="TreeGrafter"/>
</dbReference>
<dbReference type="CDD" id="cd13529">
    <property type="entry name" value="PBP2_transferrin"/>
    <property type="match status" value="1"/>
</dbReference>
<evidence type="ECO:0000256" key="1">
    <source>
        <dbReference type="ARBA" id="ARBA00022737"/>
    </source>
</evidence>
<feature type="disulfide bond" evidence="6">
    <location>
        <begin position="127"/>
        <end position="225"/>
    </location>
</feature>
<accession>A0A0K8T0U4</accession>
<feature type="disulfide bond" evidence="6">
    <location>
        <begin position="25"/>
        <end position="56"/>
    </location>
</feature>